<gene>
    <name evidence="3" type="ORF">HGRIS_013858</name>
</gene>
<dbReference type="InterPro" id="IPR011333">
    <property type="entry name" value="SKP1/BTB/POZ_sf"/>
</dbReference>
<proteinExistence type="predicted"/>
<dbReference type="SMART" id="SM00225">
    <property type="entry name" value="BTB"/>
    <property type="match status" value="1"/>
</dbReference>
<comment type="caution">
    <text evidence="3">The sequence shown here is derived from an EMBL/GenBank/DDBJ whole genome shotgun (WGS) entry which is preliminary data.</text>
</comment>
<feature type="domain" description="BTB" evidence="2">
    <location>
        <begin position="28"/>
        <end position="108"/>
    </location>
</feature>
<protein>
    <recommendedName>
        <fullName evidence="2">BTB domain-containing protein</fullName>
    </recommendedName>
</protein>
<dbReference type="Gene3D" id="3.30.710.10">
    <property type="entry name" value="Potassium Channel Kv1.1, Chain A"/>
    <property type="match status" value="1"/>
</dbReference>
<name>A0ABR3IX15_9AGAR</name>
<reference evidence="4" key="1">
    <citation type="submission" date="2024-06" db="EMBL/GenBank/DDBJ databases">
        <title>Multi-omics analyses provide insights into the biosynthesis of the anticancer antibiotic pleurotin in Hohenbuehelia grisea.</title>
        <authorList>
            <person name="Weaver J.A."/>
            <person name="Alberti F."/>
        </authorList>
    </citation>
    <scope>NUCLEOTIDE SEQUENCE [LARGE SCALE GENOMIC DNA]</scope>
    <source>
        <strain evidence="4">T-177</strain>
    </source>
</reference>
<dbReference type="CDD" id="cd18186">
    <property type="entry name" value="BTB_POZ_ZBTB_KLHL-like"/>
    <property type="match status" value="1"/>
</dbReference>
<evidence type="ECO:0000256" key="1">
    <source>
        <dbReference type="SAM" id="MobiDB-lite"/>
    </source>
</evidence>
<evidence type="ECO:0000313" key="3">
    <source>
        <dbReference type="EMBL" id="KAL0947784.1"/>
    </source>
</evidence>
<evidence type="ECO:0000313" key="4">
    <source>
        <dbReference type="Proteomes" id="UP001556367"/>
    </source>
</evidence>
<dbReference type="EMBL" id="JASNQZ010000015">
    <property type="protein sequence ID" value="KAL0947784.1"/>
    <property type="molecule type" value="Genomic_DNA"/>
</dbReference>
<organism evidence="3 4">
    <name type="scientific">Hohenbuehelia grisea</name>
    <dbReference type="NCBI Taxonomy" id="104357"/>
    <lineage>
        <taxon>Eukaryota</taxon>
        <taxon>Fungi</taxon>
        <taxon>Dikarya</taxon>
        <taxon>Basidiomycota</taxon>
        <taxon>Agaricomycotina</taxon>
        <taxon>Agaricomycetes</taxon>
        <taxon>Agaricomycetidae</taxon>
        <taxon>Agaricales</taxon>
        <taxon>Pleurotineae</taxon>
        <taxon>Pleurotaceae</taxon>
        <taxon>Hohenbuehelia</taxon>
    </lineage>
</organism>
<dbReference type="Pfam" id="PF00651">
    <property type="entry name" value="BTB"/>
    <property type="match status" value="1"/>
</dbReference>
<evidence type="ECO:0000259" key="2">
    <source>
        <dbReference type="PROSITE" id="PS50097"/>
    </source>
</evidence>
<dbReference type="PROSITE" id="PS50097">
    <property type="entry name" value="BTB"/>
    <property type="match status" value="1"/>
</dbReference>
<sequence>MTETRPPKRARTRSVSSQEDQDVYYEDGNIVLAVKSEEEDDDGSMVQMTTYFRVHQSILAQHSQVFRDMFAVPQPTAADQDDAYDGLPVVHLHDTPEDLKAFLQCLYDPYFVPDDRYCDKYAQIILGPLVVATKYECDRLVDRVVARLRADWPTDAQTYIWRQEVAPRHGLRAHVDAILLVRTGNLERRLKGELGTMMYELYIDMVLCAMVSDPKHRAYGDLYPILIRGQAALHGVLATFSVTKFECLCKHDSSRTAQVAFILHALKDGLERCFFPLDERVDCRGSGR</sequence>
<accession>A0ABR3IX15</accession>
<dbReference type="Proteomes" id="UP001556367">
    <property type="component" value="Unassembled WGS sequence"/>
</dbReference>
<feature type="region of interest" description="Disordered" evidence="1">
    <location>
        <begin position="1"/>
        <end position="21"/>
    </location>
</feature>
<keyword evidence="4" id="KW-1185">Reference proteome</keyword>
<dbReference type="SUPFAM" id="SSF54695">
    <property type="entry name" value="POZ domain"/>
    <property type="match status" value="1"/>
</dbReference>
<dbReference type="InterPro" id="IPR000210">
    <property type="entry name" value="BTB/POZ_dom"/>
</dbReference>